<dbReference type="SUPFAM" id="SSF56300">
    <property type="entry name" value="Metallo-dependent phosphatases"/>
    <property type="match status" value="1"/>
</dbReference>
<dbReference type="Pfam" id="PF00149">
    <property type="entry name" value="Metallophos"/>
    <property type="match status" value="1"/>
</dbReference>
<proteinExistence type="predicted"/>
<feature type="non-terminal residue" evidence="2">
    <location>
        <position position="1"/>
    </location>
</feature>
<dbReference type="GO" id="GO:0005737">
    <property type="term" value="C:cytoplasm"/>
    <property type="evidence" value="ECO:0007669"/>
    <property type="project" value="TreeGrafter"/>
</dbReference>
<dbReference type="GO" id="GO:0004722">
    <property type="term" value="F:protein serine/threonine phosphatase activity"/>
    <property type="evidence" value="ECO:0007669"/>
    <property type="project" value="TreeGrafter"/>
</dbReference>
<dbReference type="GO" id="GO:0005634">
    <property type="term" value="C:nucleus"/>
    <property type="evidence" value="ECO:0007669"/>
    <property type="project" value="TreeGrafter"/>
</dbReference>
<evidence type="ECO:0000313" key="2">
    <source>
        <dbReference type="EMBL" id="GMT17417.1"/>
    </source>
</evidence>
<gene>
    <name evidence="2" type="ORF">PFISCL1PPCAC_8714</name>
</gene>
<organism evidence="2 3">
    <name type="scientific">Pristionchus fissidentatus</name>
    <dbReference type="NCBI Taxonomy" id="1538716"/>
    <lineage>
        <taxon>Eukaryota</taxon>
        <taxon>Metazoa</taxon>
        <taxon>Ecdysozoa</taxon>
        <taxon>Nematoda</taxon>
        <taxon>Chromadorea</taxon>
        <taxon>Rhabditida</taxon>
        <taxon>Rhabditina</taxon>
        <taxon>Diplogasteromorpha</taxon>
        <taxon>Diplogasteroidea</taxon>
        <taxon>Neodiplogasteridae</taxon>
        <taxon>Pristionchus</taxon>
    </lineage>
</organism>
<feature type="domain" description="Calcineurin-like phosphoesterase" evidence="1">
    <location>
        <begin position="1"/>
        <end position="93"/>
    </location>
</feature>
<name>A0AAV5VFB1_9BILA</name>
<reference evidence="2" key="1">
    <citation type="submission" date="2023-10" db="EMBL/GenBank/DDBJ databases">
        <title>Genome assembly of Pristionchus species.</title>
        <authorList>
            <person name="Yoshida K."/>
            <person name="Sommer R.J."/>
        </authorList>
    </citation>
    <scope>NUCLEOTIDE SEQUENCE</scope>
    <source>
        <strain evidence="2">RS5133</strain>
    </source>
</reference>
<protein>
    <recommendedName>
        <fullName evidence="1">Calcineurin-like phosphoesterase domain-containing protein</fullName>
    </recommendedName>
</protein>
<dbReference type="EMBL" id="BTSY01000003">
    <property type="protein sequence ID" value="GMT17417.1"/>
    <property type="molecule type" value="Genomic_DNA"/>
</dbReference>
<evidence type="ECO:0000259" key="1">
    <source>
        <dbReference type="Pfam" id="PF00149"/>
    </source>
</evidence>
<dbReference type="PANTHER" id="PTHR11668">
    <property type="entry name" value="SERINE/THREONINE PROTEIN PHOSPHATASE"/>
    <property type="match status" value="1"/>
</dbReference>
<dbReference type="PANTHER" id="PTHR11668:SF491">
    <property type="entry name" value="SERINE_THREONINE-PROTEIN PHOSPHATASE"/>
    <property type="match status" value="1"/>
</dbReference>
<feature type="non-terminal residue" evidence="2">
    <location>
        <position position="94"/>
    </location>
</feature>
<sequence>LPFACLVGSAILCMHGGISEKLTSLEAIEQIPKPLIDPNTHQLACDLLWADPMLGLKGYTDNKVRGVSVNFGADVLQATMDKLNIQMIVRGHQV</sequence>
<dbReference type="Proteomes" id="UP001432322">
    <property type="component" value="Unassembled WGS sequence"/>
</dbReference>
<dbReference type="InterPro" id="IPR029052">
    <property type="entry name" value="Metallo-depent_PP-like"/>
</dbReference>
<dbReference type="InterPro" id="IPR050341">
    <property type="entry name" value="PP1_catalytic_subunit"/>
</dbReference>
<dbReference type="AlphaFoldDB" id="A0AAV5VFB1"/>
<evidence type="ECO:0000313" key="3">
    <source>
        <dbReference type="Proteomes" id="UP001432322"/>
    </source>
</evidence>
<accession>A0AAV5VFB1</accession>
<dbReference type="InterPro" id="IPR004843">
    <property type="entry name" value="Calcineurin-like_PHP"/>
</dbReference>
<dbReference type="Gene3D" id="3.60.21.10">
    <property type="match status" value="1"/>
</dbReference>
<keyword evidence="3" id="KW-1185">Reference proteome</keyword>
<comment type="caution">
    <text evidence="2">The sequence shown here is derived from an EMBL/GenBank/DDBJ whole genome shotgun (WGS) entry which is preliminary data.</text>
</comment>